<dbReference type="RefSeq" id="WP_059660126.1">
    <property type="nucleotide sequence ID" value="NZ_LOVE01000026.1"/>
</dbReference>
<dbReference type="EMBL" id="LPAD01000034">
    <property type="protein sequence ID" value="KVN88956.1"/>
    <property type="molecule type" value="Genomic_DNA"/>
</dbReference>
<name>A0ABD4E875_9BURK</name>
<gene>
    <name evidence="1" type="ORF">WJ68_05495</name>
</gene>
<protein>
    <submittedName>
        <fullName evidence="1">Uncharacterized protein</fullName>
    </submittedName>
</protein>
<organism evidence="1 2">
    <name type="scientific">Burkholderia ubonensis</name>
    <dbReference type="NCBI Taxonomy" id="101571"/>
    <lineage>
        <taxon>Bacteria</taxon>
        <taxon>Pseudomonadati</taxon>
        <taxon>Pseudomonadota</taxon>
        <taxon>Betaproteobacteria</taxon>
        <taxon>Burkholderiales</taxon>
        <taxon>Burkholderiaceae</taxon>
        <taxon>Burkholderia</taxon>
        <taxon>Burkholderia cepacia complex</taxon>
    </lineage>
</organism>
<evidence type="ECO:0000313" key="1">
    <source>
        <dbReference type="EMBL" id="KVN88956.1"/>
    </source>
</evidence>
<reference evidence="1 2" key="1">
    <citation type="submission" date="2015-11" db="EMBL/GenBank/DDBJ databases">
        <title>Expanding the genomic diversity of Burkholderia species for the development of highly accurate diagnostics.</title>
        <authorList>
            <person name="Sahl J."/>
            <person name="Keim P."/>
            <person name="Wagner D."/>
        </authorList>
    </citation>
    <scope>NUCLEOTIDE SEQUENCE [LARGE SCALE GENOMIC DNA]</scope>
    <source>
        <strain evidence="1 2">MSMB1585WGS</strain>
    </source>
</reference>
<dbReference type="AlphaFoldDB" id="A0ABD4E875"/>
<proteinExistence type="predicted"/>
<evidence type="ECO:0000313" key="2">
    <source>
        <dbReference type="Proteomes" id="UP000057910"/>
    </source>
</evidence>
<accession>A0ABD4E875</accession>
<dbReference type="Proteomes" id="UP000057910">
    <property type="component" value="Unassembled WGS sequence"/>
</dbReference>
<sequence length="106" mass="11540">MDAMGRWRESNQHISPTAKVQWVAPGRTGIQTWVGIVDGHKVATIKRQPGHVGSTCTALLDGWMWDMSKAPNPMHATESVARGFESVPAAKKAIADAIRLHPTNTN</sequence>
<comment type="caution">
    <text evidence="1">The sequence shown here is derived from an EMBL/GenBank/DDBJ whole genome shotgun (WGS) entry which is preliminary data.</text>
</comment>